<protein>
    <submittedName>
        <fullName evidence="2">Uncharacterized protein</fullName>
    </submittedName>
</protein>
<feature type="compositionally biased region" description="Pro residues" evidence="1">
    <location>
        <begin position="88"/>
        <end position="124"/>
    </location>
</feature>
<dbReference type="AlphaFoldDB" id="A0AAV6YHK4"/>
<accession>A0AAV6YHK4</accession>
<feature type="compositionally biased region" description="Pro residues" evidence="1">
    <location>
        <begin position="50"/>
        <end position="61"/>
    </location>
</feature>
<organism evidence="2 3">
    <name type="scientific">Engystomops pustulosus</name>
    <name type="common">Tungara frog</name>
    <name type="synonym">Physalaemus pustulosus</name>
    <dbReference type="NCBI Taxonomy" id="76066"/>
    <lineage>
        <taxon>Eukaryota</taxon>
        <taxon>Metazoa</taxon>
        <taxon>Chordata</taxon>
        <taxon>Craniata</taxon>
        <taxon>Vertebrata</taxon>
        <taxon>Euteleostomi</taxon>
        <taxon>Amphibia</taxon>
        <taxon>Batrachia</taxon>
        <taxon>Anura</taxon>
        <taxon>Neobatrachia</taxon>
        <taxon>Hyloidea</taxon>
        <taxon>Leptodactylidae</taxon>
        <taxon>Leiuperinae</taxon>
        <taxon>Engystomops</taxon>
    </lineage>
</organism>
<keyword evidence="3" id="KW-1185">Reference proteome</keyword>
<dbReference type="EMBL" id="WNYA01106826">
    <property type="protein sequence ID" value="KAG8534440.1"/>
    <property type="molecule type" value="Genomic_DNA"/>
</dbReference>
<evidence type="ECO:0000313" key="2">
    <source>
        <dbReference type="EMBL" id="KAG8534440.1"/>
    </source>
</evidence>
<name>A0AAV6YHK4_ENGPU</name>
<gene>
    <name evidence="2" type="ORF">GDO81_019528</name>
</gene>
<sequence>CSRDAEAPRFAPEPFIKSVKGSPVLEGGGNSPNPAEFSPNTARRVKRPAPQRPSVPPPVLPRGPTDTSEDSPRPVPRRNAGGSLRVPNLPPPSAPQPPAKGPEPSRTPQPPAKGPEPPRTPQPLPRNRIQSTDD</sequence>
<proteinExistence type="predicted"/>
<dbReference type="Proteomes" id="UP000824782">
    <property type="component" value="Unassembled WGS sequence"/>
</dbReference>
<reference evidence="2" key="1">
    <citation type="thesis" date="2020" institute="ProQuest LLC" country="789 East Eisenhower Parkway, Ann Arbor, MI, USA">
        <title>Comparative Genomics and Chromosome Evolution.</title>
        <authorList>
            <person name="Mudd A.B."/>
        </authorList>
    </citation>
    <scope>NUCLEOTIDE SEQUENCE</scope>
    <source>
        <strain evidence="2">237g6f4</strain>
        <tissue evidence="2">Blood</tissue>
    </source>
</reference>
<feature type="region of interest" description="Disordered" evidence="1">
    <location>
        <begin position="1"/>
        <end position="134"/>
    </location>
</feature>
<comment type="caution">
    <text evidence="2">The sequence shown here is derived from an EMBL/GenBank/DDBJ whole genome shotgun (WGS) entry which is preliminary data.</text>
</comment>
<evidence type="ECO:0000313" key="3">
    <source>
        <dbReference type="Proteomes" id="UP000824782"/>
    </source>
</evidence>
<evidence type="ECO:0000256" key="1">
    <source>
        <dbReference type="SAM" id="MobiDB-lite"/>
    </source>
</evidence>
<feature type="non-terminal residue" evidence="2">
    <location>
        <position position="1"/>
    </location>
</feature>